<organism evidence="1 2">
    <name type="scientific">Parashewanella curva</name>
    <dbReference type="NCBI Taxonomy" id="2338552"/>
    <lineage>
        <taxon>Bacteria</taxon>
        <taxon>Pseudomonadati</taxon>
        <taxon>Pseudomonadota</taxon>
        <taxon>Gammaproteobacteria</taxon>
        <taxon>Alteromonadales</taxon>
        <taxon>Shewanellaceae</taxon>
        <taxon>Parashewanella</taxon>
    </lineage>
</organism>
<dbReference type="AlphaFoldDB" id="A0A3L8PTG9"/>
<evidence type="ECO:0000313" key="2">
    <source>
        <dbReference type="Proteomes" id="UP000281474"/>
    </source>
</evidence>
<accession>A0A3L8PTG9</accession>
<dbReference type="EMBL" id="QZEI01000169">
    <property type="protein sequence ID" value="RLV57708.1"/>
    <property type="molecule type" value="Genomic_DNA"/>
</dbReference>
<proteinExistence type="predicted"/>
<keyword evidence="2" id="KW-1185">Reference proteome</keyword>
<dbReference type="Proteomes" id="UP000281474">
    <property type="component" value="Unassembled WGS sequence"/>
</dbReference>
<protein>
    <submittedName>
        <fullName evidence="1">Uncharacterized protein</fullName>
    </submittedName>
</protein>
<reference evidence="1 2" key="1">
    <citation type="submission" date="2018-09" db="EMBL/GenBank/DDBJ databases">
        <title>Phylogeny of the Shewanellaceae, and recommendation for two new genera, Pseudoshewanella and Parashewanella.</title>
        <authorList>
            <person name="Wang G."/>
        </authorList>
    </citation>
    <scope>NUCLEOTIDE SEQUENCE [LARGE SCALE GENOMIC DNA]</scope>
    <source>
        <strain evidence="1 2">C51</strain>
    </source>
</reference>
<gene>
    <name evidence="1" type="ORF">D5018_21120</name>
</gene>
<comment type="caution">
    <text evidence="1">The sequence shown here is derived from an EMBL/GenBank/DDBJ whole genome shotgun (WGS) entry which is preliminary data.</text>
</comment>
<name>A0A3L8PTG9_9GAMM</name>
<evidence type="ECO:0000313" key="1">
    <source>
        <dbReference type="EMBL" id="RLV57708.1"/>
    </source>
</evidence>
<sequence length="69" mass="7783">MIINAKQKASYIDISPANFRIVKNLLSSINDNHLSAHVGLHSHSVASDDILFYLNSFIITNKHTTYKLK</sequence>